<protein>
    <submittedName>
        <fullName evidence="1">Glycosyl transferase</fullName>
    </submittedName>
</protein>
<sequence length="432" mass="47709">MVLSAAARACAAVSALCNRYSFVFSAAARDPSARRPAMSRRVRVALVNSADPRGLKVGGIETYIRDYIQYRPDDIDLLFIGPDEIGDLPPDQISRVRFRGRELDFLPIARLDDSVNRAPQSITQSETFRFAALMWRKRGLIGPLLRRGGYSVELRRVEYAPIFAALRVPFIQMLHVWGDRSKPMSGILGRHHRLRAATEYLAAALAVRFYTVNPEVTSMFARRYWPFGAKFHTLTTWANTDLFTPQPFAAVLPLRLVFAGRCDAFKRLDLMLRVVAMARQAAVPVEFHYVGDGDLSAHPEFSEVSEITVVHGRKSAADVAAILAGCHIGLLTSEFEGMPRFVLECLASGRPVVALHLPQLQPLYAMSAAGHLVPRGPDQLAQMAARIADLGAAIGAGRVDPVCVARAAAAHRPERLLAPIFDDHRRLAARRA</sequence>
<evidence type="ECO:0000313" key="2">
    <source>
        <dbReference type="Proteomes" id="UP000241899"/>
    </source>
</evidence>
<dbReference type="PANTHER" id="PTHR45947">
    <property type="entry name" value="SULFOQUINOVOSYL TRANSFERASE SQD2"/>
    <property type="match status" value="1"/>
</dbReference>
<dbReference type="Gene3D" id="3.40.50.2000">
    <property type="entry name" value="Glycogen Phosphorylase B"/>
    <property type="match status" value="1"/>
</dbReference>
<dbReference type="PANTHER" id="PTHR45947:SF3">
    <property type="entry name" value="SULFOQUINOVOSYL TRANSFERASE SQD2"/>
    <property type="match status" value="1"/>
</dbReference>
<organism evidence="1 2">
    <name type="scientific">Phaeovulum veldkampii DSM 11550</name>
    <dbReference type="NCBI Taxonomy" id="1185920"/>
    <lineage>
        <taxon>Bacteria</taxon>
        <taxon>Pseudomonadati</taxon>
        <taxon>Pseudomonadota</taxon>
        <taxon>Alphaproteobacteria</taxon>
        <taxon>Rhodobacterales</taxon>
        <taxon>Paracoccaceae</taxon>
        <taxon>Phaeovulum</taxon>
    </lineage>
</organism>
<dbReference type="OrthoDB" id="9790710at2"/>
<gene>
    <name evidence="1" type="ORF">C5F46_00310</name>
</gene>
<dbReference type="Proteomes" id="UP000241899">
    <property type="component" value="Unassembled WGS sequence"/>
</dbReference>
<keyword evidence="2" id="KW-1185">Reference proteome</keyword>
<reference evidence="1 2" key="1">
    <citation type="submission" date="2018-03" db="EMBL/GenBank/DDBJ databases">
        <title>Rhodobacter veldkampii.</title>
        <authorList>
            <person name="Meyer T.E."/>
            <person name="Miller S."/>
            <person name="Lodha T."/>
            <person name="Gandham S."/>
            <person name="Chintalapati S."/>
            <person name="Chintalapati V.R."/>
        </authorList>
    </citation>
    <scope>NUCLEOTIDE SEQUENCE [LARGE SCALE GENOMIC DNA]</scope>
    <source>
        <strain evidence="1 2">DSM 11550</strain>
    </source>
</reference>
<proteinExistence type="predicted"/>
<name>A0A2T4JMU8_9RHOB</name>
<dbReference type="EMBL" id="PZKF01000001">
    <property type="protein sequence ID" value="PTE19235.1"/>
    <property type="molecule type" value="Genomic_DNA"/>
</dbReference>
<dbReference type="GO" id="GO:0016757">
    <property type="term" value="F:glycosyltransferase activity"/>
    <property type="evidence" value="ECO:0007669"/>
    <property type="project" value="TreeGrafter"/>
</dbReference>
<dbReference type="SUPFAM" id="SSF53756">
    <property type="entry name" value="UDP-Glycosyltransferase/glycogen phosphorylase"/>
    <property type="match status" value="1"/>
</dbReference>
<dbReference type="AlphaFoldDB" id="A0A2T4JMU8"/>
<dbReference type="InterPro" id="IPR050194">
    <property type="entry name" value="Glycosyltransferase_grp1"/>
</dbReference>
<accession>A0A2T4JMU8</accession>
<keyword evidence="1" id="KW-0808">Transferase</keyword>
<comment type="caution">
    <text evidence="1">The sequence shown here is derived from an EMBL/GenBank/DDBJ whole genome shotgun (WGS) entry which is preliminary data.</text>
</comment>
<dbReference type="Pfam" id="PF13692">
    <property type="entry name" value="Glyco_trans_1_4"/>
    <property type="match status" value="1"/>
</dbReference>
<evidence type="ECO:0000313" key="1">
    <source>
        <dbReference type="EMBL" id="PTE19235.1"/>
    </source>
</evidence>